<dbReference type="AlphaFoldDB" id="A0A0E0ED33"/>
<reference evidence="1" key="2">
    <citation type="submission" date="2018-05" db="EMBL/GenBank/DDBJ databases">
        <title>OmerRS3 (Oryza meridionalis Reference Sequence Version 3).</title>
        <authorList>
            <person name="Zhang J."/>
            <person name="Kudrna D."/>
            <person name="Lee S."/>
            <person name="Talag J."/>
            <person name="Welchert J."/>
            <person name="Wing R.A."/>
        </authorList>
    </citation>
    <scope>NUCLEOTIDE SEQUENCE [LARGE SCALE GENOMIC DNA]</scope>
    <source>
        <strain evidence="1">cv. OR44</strain>
    </source>
</reference>
<organism evidence="1">
    <name type="scientific">Oryza meridionalis</name>
    <dbReference type="NCBI Taxonomy" id="40149"/>
    <lineage>
        <taxon>Eukaryota</taxon>
        <taxon>Viridiplantae</taxon>
        <taxon>Streptophyta</taxon>
        <taxon>Embryophyta</taxon>
        <taxon>Tracheophyta</taxon>
        <taxon>Spermatophyta</taxon>
        <taxon>Magnoliopsida</taxon>
        <taxon>Liliopsida</taxon>
        <taxon>Poales</taxon>
        <taxon>Poaceae</taxon>
        <taxon>BOP clade</taxon>
        <taxon>Oryzoideae</taxon>
        <taxon>Oryzeae</taxon>
        <taxon>Oryzinae</taxon>
        <taxon>Oryza</taxon>
    </lineage>
</organism>
<evidence type="ECO:0000313" key="2">
    <source>
        <dbReference type="Proteomes" id="UP000008021"/>
    </source>
</evidence>
<evidence type="ECO:0000313" key="1">
    <source>
        <dbReference type="EnsemblPlants" id="OMERI07G15450.1"/>
    </source>
</evidence>
<keyword evidence="2" id="KW-1185">Reference proteome</keyword>
<dbReference type="Gramene" id="OMERI07G15450.1">
    <property type="protein sequence ID" value="OMERI07G15450.1"/>
    <property type="gene ID" value="OMERI07G15450"/>
</dbReference>
<protein>
    <submittedName>
        <fullName evidence="1">Uncharacterized protein</fullName>
    </submittedName>
</protein>
<dbReference type="EnsemblPlants" id="OMERI07G15450.1">
    <property type="protein sequence ID" value="OMERI07G15450.1"/>
    <property type="gene ID" value="OMERI07G15450"/>
</dbReference>
<dbReference type="Proteomes" id="UP000008021">
    <property type="component" value="Chromosome 7"/>
</dbReference>
<accession>A0A0E0ED33</accession>
<proteinExistence type="predicted"/>
<dbReference type="HOGENOM" id="CLU_141894_0_0_1"/>
<reference evidence="1" key="1">
    <citation type="submission" date="2015-04" db="UniProtKB">
        <authorList>
            <consortium name="EnsemblPlants"/>
        </authorList>
    </citation>
    <scope>IDENTIFICATION</scope>
</reference>
<name>A0A0E0ED33_9ORYZ</name>
<sequence>MHLWIAGCPSDNESCLYTAAAAALDRSSRVREHDTIGNYPLTPPHRSGDTGWECAVGLVISCCCDATPPLHAARRRTLSIDDMTQVAAVASLASSITTAHLLGEGNERACTAR</sequence>